<reference evidence="4" key="1">
    <citation type="submission" date="2021-06" db="EMBL/GenBank/DDBJ databases">
        <title>Elioraea tepida, sp. nov., a moderately thermophilic aerobic anoxygenic phototrophic bacterium isolated from an alkaline siliceous hot spring mat community in Yellowstone National Park, WY, USA.</title>
        <authorList>
            <person name="Saini M.K."/>
            <person name="Yoshida S."/>
            <person name="Sebastian A."/>
            <person name="Hirose S."/>
            <person name="Hara E."/>
            <person name="Tamaki H."/>
            <person name="Soulier N.T."/>
            <person name="Albert I."/>
            <person name="Hanada S."/>
            <person name="Bryant D.A."/>
            <person name="Tank M."/>
        </authorList>
    </citation>
    <scope>NUCLEOTIDE SEQUENCE</scope>
    <source>
        <strain evidence="4">MS-P2</strain>
    </source>
</reference>
<dbReference type="KEGG" id="elio:KO353_06465"/>
<evidence type="ECO:0000256" key="1">
    <source>
        <dbReference type="ARBA" id="ARBA00022801"/>
    </source>
</evidence>
<keyword evidence="1" id="KW-0378">Hydrolase</keyword>
<feature type="active site" description="Tele-phosphohistidine intermediate" evidence="2">
    <location>
        <position position="14"/>
    </location>
</feature>
<dbReference type="Pfam" id="PF00300">
    <property type="entry name" value="His_Phos_1"/>
    <property type="match status" value="1"/>
</dbReference>
<accession>A0A975YKZ0</accession>
<dbReference type="PANTHER" id="PTHR46517:SF1">
    <property type="entry name" value="FRUCTOSE-2,6-BISPHOSPHATASE TIGAR"/>
    <property type="match status" value="1"/>
</dbReference>
<proteinExistence type="predicted"/>
<dbReference type="GO" id="GO:0004331">
    <property type="term" value="F:fructose-2,6-bisphosphate 2-phosphatase activity"/>
    <property type="evidence" value="ECO:0007669"/>
    <property type="project" value="TreeGrafter"/>
</dbReference>
<keyword evidence="5" id="KW-1185">Reference proteome</keyword>
<feature type="binding site" evidence="3">
    <location>
        <begin position="13"/>
        <end position="20"/>
    </location>
    <ligand>
        <name>substrate</name>
    </ligand>
</feature>
<evidence type="ECO:0000256" key="3">
    <source>
        <dbReference type="PIRSR" id="PIRSR613078-2"/>
    </source>
</evidence>
<dbReference type="GO" id="GO:0005829">
    <property type="term" value="C:cytosol"/>
    <property type="evidence" value="ECO:0007669"/>
    <property type="project" value="TreeGrafter"/>
</dbReference>
<feature type="binding site" evidence="3">
    <location>
        <position position="63"/>
    </location>
    <ligand>
        <name>substrate</name>
    </ligand>
</feature>
<dbReference type="GO" id="GO:0043456">
    <property type="term" value="P:regulation of pentose-phosphate shunt"/>
    <property type="evidence" value="ECO:0007669"/>
    <property type="project" value="TreeGrafter"/>
</dbReference>
<dbReference type="AlphaFoldDB" id="A0A975YKZ0"/>
<protein>
    <submittedName>
        <fullName evidence="4">Histidine phosphatase family protein</fullName>
    </submittedName>
</protein>
<organism evidence="4 5">
    <name type="scientific">Elioraea tepida</name>
    <dbReference type="NCBI Taxonomy" id="2843330"/>
    <lineage>
        <taxon>Bacteria</taxon>
        <taxon>Pseudomonadati</taxon>
        <taxon>Pseudomonadota</taxon>
        <taxon>Alphaproteobacteria</taxon>
        <taxon>Acetobacterales</taxon>
        <taxon>Elioraeaceae</taxon>
        <taxon>Elioraea</taxon>
    </lineage>
</organism>
<dbReference type="SMART" id="SM00855">
    <property type="entry name" value="PGAM"/>
    <property type="match status" value="1"/>
</dbReference>
<dbReference type="GO" id="GO:0045820">
    <property type="term" value="P:negative regulation of glycolytic process"/>
    <property type="evidence" value="ECO:0007669"/>
    <property type="project" value="TreeGrafter"/>
</dbReference>
<name>A0A975YKZ0_9PROT</name>
<dbReference type="InterPro" id="IPR051695">
    <property type="entry name" value="Phosphoglycerate_Mutase"/>
</dbReference>
<dbReference type="EMBL" id="CP076448">
    <property type="protein sequence ID" value="QXM26231.1"/>
    <property type="molecule type" value="Genomic_DNA"/>
</dbReference>
<feature type="active site" description="Proton donor/acceptor" evidence="2">
    <location>
        <position position="87"/>
    </location>
</feature>
<gene>
    <name evidence="4" type="ORF">KO353_06465</name>
</gene>
<evidence type="ECO:0000256" key="2">
    <source>
        <dbReference type="PIRSR" id="PIRSR613078-1"/>
    </source>
</evidence>
<evidence type="ECO:0000313" key="5">
    <source>
        <dbReference type="Proteomes" id="UP000694001"/>
    </source>
</evidence>
<dbReference type="PANTHER" id="PTHR46517">
    <property type="entry name" value="FRUCTOSE-2,6-BISPHOSPHATASE TIGAR"/>
    <property type="match status" value="1"/>
</dbReference>
<sequence length="189" mass="20522">MLVITPVAFWFLRHGETEWNARSLSQGSTDIPLNERGIAQAEAAAKLLKGRGITTIIHSPLARARRTAEIVAAELGLPLAEDEDLRESAFGTHEGQPMGAWFAEWVAERYTPPGGERFADLRTRAVAAVNRALGEPPVVLLVGHGAFWRAIRSALGLEVNVRTPNATPLFVRPPADRAGAWTLEVHPPA</sequence>
<evidence type="ECO:0000313" key="4">
    <source>
        <dbReference type="EMBL" id="QXM26231.1"/>
    </source>
</evidence>
<dbReference type="Proteomes" id="UP000694001">
    <property type="component" value="Chromosome"/>
</dbReference>
<dbReference type="InterPro" id="IPR013078">
    <property type="entry name" value="His_Pase_superF_clade-1"/>
</dbReference>
<dbReference type="CDD" id="cd07067">
    <property type="entry name" value="HP_PGM_like"/>
    <property type="match status" value="1"/>
</dbReference>